<evidence type="ECO:0000256" key="4">
    <source>
        <dbReference type="ARBA" id="ARBA00022553"/>
    </source>
</evidence>
<organism evidence="10 11">
    <name type="scientific">Pseudoteredinibacter isoporae</name>
    <dbReference type="NCBI Taxonomy" id="570281"/>
    <lineage>
        <taxon>Bacteria</taxon>
        <taxon>Pseudomonadati</taxon>
        <taxon>Pseudomonadota</taxon>
        <taxon>Gammaproteobacteria</taxon>
        <taxon>Cellvibrionales</taxon>
        <taxon>Cellvibrionaceae</taxon>
        <taxon>Pseudoteredinibacter</taxon>
    </lineage>
</organism>
<dbReference type="Gene3D" id="1.10.287.130">
    <property type="match status" value="1"/>
</dbReference>
<dbReference type="InterPro" id="IPR003660">
    <property type="entry name" value="HAMP_dom"/>
</dbReference>
<keyword evidence="11" id="KW-1185">Reference proteome</keyword>
<evidence type="ECO:0000256" key="7">
    <source>
        <dbReference type="SAM" id="Phobius"/>
    </source>
</evidence>
<dbReference type="Pfam" id="PF02518">
    <property type="entry name" value="HATPase_c"/>
    <property type="match status" value="1"/>
</dbReference>
<sequence length="463" mass="51984">MVLRPKTLTQRLWFSLISCVLITALLTVIALEFSKGNSWIMAGVSLLLFLMLSLLCMRWARRISKDLSSLEVALLNLSDANFSVSMPPPELPEMDALVQQMNRSFGDLRRQRQSIYQRELMLDTMIETSPVAMILCGGSGHIYFANAAARQLLFKGERRDGAHLVEALSDNRSEDSEEFARVILQGRETFFSLLLSSQTQSALAQREGETSADDAMVSGLRSFHYLCSEFSIDRQPHRLHLLKDITREVNRQEAASWKKTIRVISHELNNSLAPISSMAHSCQLLLERGESERLMKVLQRIETGVGSLHEFIQRYASFARLPKPQLAPVSWLNFVQQLQEHFSFRLPDGIPDWELQADSSQLQQALLNLLKNAHESGSETEHIAIRFKEMQQGTRIEVVDQGGGMSGEVMEQALLPFYSTKPLGSGIGLALCREIVEAHQGQMSLDNYRGGLRVAISLPGQAN</sequence>
<dbReference type="InterPro" id="IPR004358">
    <property type="entry name" value="Sig_transdc_His_kin-like_C"/>
</dbReference>
<comment type="subcellular location">
    <subcellularLocation>
        <location evidence="2">Membrane</location>
    </subcellularLocation>
</comment>
<evidence type="ECO:0000256" key="6">
    <source>
        <dbReference type="ARBA" id="ARBA00022777"/>
    </source>
</evidence>
<keyword evidence="7" id="KW-1133">Transmembrane helix</keyword>
<dbReference type="EC" id="2.7.13.3" evidence="3"/>
<feature type="transmembrane region" description="Helical" evidence="7">
    <location>
        <begin position="12"/>
        <end position="33"/>
    </location>
</feature>
<feature type="domain" description="Histidine kinase" evidence="8">
    <location>
        <begin position="263"/>
        <end position="462"/>
    </location>
</feature>
<evidence type="ECO:0000313" key="10">
    <source>
        <dbReference type="EMBL" id="MBB6521814.1"/>
    </source>
</evidence>
<dbReference type="PANTHER" id="PTHR43065:SF51">
    <property type="entry name" value="HISTIDINE KINASE"/>
    <property type="match status" value="1"/>
</dbReference>
<evidence type="ECO:0000259" key="8">
    <source>
        <dbReference type="PROSITE" id="PS50109"/>
    </source>
</evidence>
<dbReference type="PRINTS" id="PR00344">
    <property type="entry name" value="BCTRLSENSOR"/>
</dbReference>
<comment type="caution">
    <text evidence="10">The sequence shown here is derived from an EMBL/GenBank/DDBJ whole genome shotgun (WGS) entry which is preliminary data.</text>
</comment>
<dbReference type="Proteomes" id="UP000528457">
    <property type="component" value="Unassembled WGS sequence"/>
</dbReference>
<dbReference type="SUPFAM" id="SSF55785">
    <property type="entry name" value="PYP-like sensor domain (PAS domain)"/>
    <property type="match status" value="1"/>
</dbReference>
<dbReference type="InterPro" id="IPR036890">
    <property type="entry name" value="HATPase_C_sf"/>
</dbReference>
<dbReference type="SMART" id="SM00387">
    <property type="entry name" value="HATPase_c"/>
    <property type="match status" value="1"/>
</dbReference>
<feature type="transmembrane region" description="Helical" evidence="7">
    <location>
        <begin position="39"/>
        <end position="60"/>
    </location>
</feature>
<reference evidence="10 11" key="1">
    <citation type="submission" date="2020-08" db="EMBL/GenBank/DDBJ databases">
        <title>Genomic Encyclopedia of Type Strains, Phase IV (KMG-IV): sequencing the most valuable type-strain genomes for metagenomic binning, comparative biology and taxonomic classification.</title>
        <authorList>
            <person name="Goeker M."/>
        </authorList>
    </citation>
    <scope>NUCLEOTIDE SEQUENCE [LARGE SCALE GENOMIC DNA]</scope>
    <source>
        <strain evidence="10 11">DSM 22368</strain>
    </source>
</reference>
<keyword evidence="7" id="KW-0472">Membrane</keyword>
<evidence type="ECO:0000256" key="2">
    <source>
        <dbReference type="ARBA" id="ARBA00004370"/>
    </source>
</evidence>
<accession>A0A7X0JT87</accession>
<dbReference type="EMBL" id="JACHHT010000002">
    <property type="protein sequence ID" value="MBB6521814.1"/>
    <property type="molecule type" value="Genomic_DNA"/>
</dbReference>
<feature type="domain" description="HAMP" evidence="9">
    <location>
        <begin position="61"/>
        <end position="113"/>
    </location>
</feature>
<keyword evidence="6 10" id="KW-0418">Kinase</keyword>
<keyword evidence="4" id="KW-0597">Phosphoprotein</keyword>
<name>A0A7X0JT87_9GAMM</name>
<dbReference type="InterPro" id="IPR003661">
    <property type="entry name" value="HisK_dim/P_dom"/>
</dbReference>
<dbReference type="PANTHER" id="PTHR43065">
    <property type="entry name" value="SENSOR HISTIDINE KINASE"/>
    <property type="match status" value="1"/>
</dbReference>
<dbReference type="InterPro" id="IPR005467">
    <property type="entry name" value="His_kinase_dom"/>
</dbReference>
<dbReference type="SUPFAM" id="SSF47384">
    <property type="entry name" value="Homodimeric domain of signal transducing histidine kinase"/>
    <property type="match status" value="1"/>
</dbReference>
<dbReference type="RefSeq" id="WP_166844827.1">
    <property type="nucleotide sequence ID" value="NZ_JAAONY010000002.1"/>
</dbReference>
<keyword evidence="7" id="KW-0812">Transmembrane</keyword>
<dbReference type="InterPro" id="IPR036097">
    <property type="entry name" value="HisK_dim/P_sf"/>
</dbReference>
<dbReference type="InParanoid" id="A0A7X0JT87"/>
<dbReference type="Gene3D" id="3.30.450.20">
    <property type="entry name" value="PAS domain"/>
    <property type="match status" value="1"/>
</dbReference>
<dbReference type="SUPFAM" id="SSF55874">
    <property type="entry name" value="ATPase domain of HSP90 chaperone/DNA topoisomerase II/histidine kinase"/>
    <property type="match status" value="1"/>
</dbReference>
<dbReference type="Gene3D" id="3.30.565.10">
    <property type="entry name" value="Histidine kinase-like ATPase, C-terminal domain"/>
    <property type="match status" value="1"/>
</dbReference>
<keyword evidence="5" id="KW-0808">Transferase</keyword>
<protein>
    <recommendedName>
        <fullName evidence="3">histidine kinase</fullName>
        <ecNumber evidence="3">2.7.13.3</ecNumber>
    </recommendedName>
</protein>
<dbReference type="InterPro" id="IPR003594">
    <property type="entry name" value="HATPase_dom"/>
</dbReference>
<evidence type="ECO:0000256" key="1">
    <source>
        <dbReference type="ARBA" id="ARBA00000085"/>
    </source>
</evidence>
<dbReference type="PROSITE" id="PS50885">
    <property type="entry name" value="HAMP"/>
    <property type="match status" value="1"/>
</dbReference>
<dbReference type="AlphaFoldDB" id="A0A7X0JT87"/>
<evidence type="ECO:0000256" key="3">
    <source>
        <dbReference type="ARBA" id="ARBA00012438"/>
    </source>
</evidence>
<evidence type="ECO:0000256" key="5">
    <source>
        <dbReference type="ARBA" id="ARBA00022679"/>
    </source>
</evidence>
<dbReference type="InterPro" id="IPR035965">
    <property type="entry name" value="PAS-like_dom_sf"/>
</dbReference>
<gene>
    <name evidence="10" type="ORF">HNR48_002099</name>
</gene>
<dbReference type="GO" id="GO:0016020">
    <property type="term" value="C:membrane"/>
    <property type="evidence" value="ECO:0007669"/>
    <property type="project" value="UniProtKB-SubCell"/>
</dbReference>
<dbReference type="PROSITE" id="PS50109">
    <property type="entry name" value="HIS_KIN"/>
    <property type="match status" value="1"/>
</dbReference>
<evidence type="ECO:0000313" key="11">
    <source>
        <dbReference type="Proteomes" id="UP000528457"/>
    </source>
</evidence>
<dbReference type="CDD" id="cd00082">
    <property type="entry name" value="HisKA"/>
    <property type="match status" value="1"/>
</dbReference>
<comment type="catalytic activity">
    <reaction evidence="1">
        <text>ATP + protein L-histidine = ADP + protein N-phospho-L-histidine.</text>
        <dbReference type="EC" id="2.7.13.3"/>
    </reaction>
</comment>
<dbReference type="GO" id="GO:0000155">
    <property type="term" value="F:phosphorelay sensor kinase activity"/>
    <property type="evidence" value="ECO:0007669"/>
    <property type="project" value="InterPro"/>
</dbReference>
<evidence type="ECO:0000259" key="9">
    <source>
        <dbReference type="PROSITE" id="PS50885"/>
    </source>
</evidence>
<proteinExistence type="predicted"/>